<dbReference type="Proteomes" id="UP000568888">
    <property type="component" value="Unassembled WGS sequence"/>
</dbReference>
<dbReference type="GO" id="GO:0003677">
    <property type="term" value="F:DNA binding"/>
    <property type="evidence" value="ECO:0007669"/>
    <property type="project" value="InterPro"/>
</dbReference>
<gene>
    <name evidence="3" type="ORF">GMPD_00370</name>
</gene>
<evidence type="ECO:0000256" key="1">
    <source>
        <dbReference type="ARBA" id="ARBA00023172"/>
    </source>
</evidence>
<organism evidence="3 4">
    <name type="scientific">Geomonas paludis</name>
    <dbReference type="NCBI Taxonomy" id="2740185"/>
    <lineage>
        <taxon>Bacteria</taxon>
        <taxon>Pseudomonadati</taxon>
        <taxon>Thermodesulfobacteriota</taxon>
        <taxon>Desulfuromonadia</taxon>
        <taxon>Geobacterales</taxon>
        <taxon>Geobacteraceae</taxon>
        <taxon>Geomonas</taxon>
    </lineage>
</organism>
<accession>A0A6V8MPY8</accession>
<dbReference type="GO" id="GO:0006310">
    <property type="term" value="P:DNA recombination"/>
    <property type="evidence" value="ECO:0007669"/>
    <property type="project" value="UniProtKB-KW"/>
</dbReference>
<keyword evidence="1" id="KW-0233">DNA recombination</keyword>
<feature type="region of interest" description="Disordered" evidence="2">
    <location>
        <begin position="167"/>
        <end position="188"/>
    </location>
</feature>
<evidence type="ECO:0000256" key="2">
    <source>
        <dbReference type="SAM" id="MobiDB-lite"/>
    </source>
</evidence>
<reference evidence="4" key="1">
    <citation type="submission" date="2020-06" db="EMBL/GenBank/DDBJ databases">
        <title>Draft genomic sequecing of Geomonas sp. Red736.</title>
        <authorList>
            <person name="Itoh H."/>
            <person name="Xu Z.X."/>
            <person name="Ushijima N."/>
            <person name="Masuda Y."/>
            <person name="Shiratori Y."/>
            <person name="Senoo K."/>
        </authorList>
    </citation>
    <scope>NUCLEOTIDE SEQUENCE [LARGE SCALE GENOMIC DNA]</scope>
    <source>
        <strain evidence="4">Red736</strain>
    </source>
</reference>
<dbReference type="InterPro" id="IPR013762">
    <property type="entry name" value="Integrase-like_cat_sf"/>
</dbReference>
<evidence type="ECO:0000313" key="3">
    <source>
        <dbReference type="EMBL" id="GFO62118.1"/>
    </source>
</evidence>
<dbReference type="GO" id="GO:0015074">
    <property type="term" value="P:DNA integration"/>
    <property type="evidence" value="ECO:0007669"/>
    <property type="project" value="InterPro"/>
</dbReference>
<comment type="caution">
    <text evidence="3">The sequence shown here is derived from an EMBL/GenBank/DDBJ whole genome shotgun (WGS) entry which is preliminary data.</text>
</comment>
<dbReference type="NCBIfam" id="NF040693">
    <property type="entry name" value="recomb_GmtY"/>
    <property type="match status" value="1"/>
</dbReference>
<sequence>MKYIVLKAKAIEDNSLIPEEMPVIVTEHGVLEPLVDYFLEYDGLQDATRRKTVQAVTLLLDFMFANVGNFDEPEEMFKVFVKRLKTGTISADGIDPSGLYWEKKSPNTVGPLVARLNEFSDFMADKLKAKPLNPFREATAHEEQLNWAAYQHKKARSFLAHTWSNEKGKRQNSQVRTTGAGRSPSSTLTATKNFPKDRIFDLLFRGFKRRGVCDGAPIYERWDLRGMLITILMHGAGHRVSEPFHLYVSDVIEDPFKPGSALVRIYHPSEGAAPPDLLDQYGNPIRCTREEYLLKKYGLKPRNKYGKTDKRHASWKNPLLNDEGQKFMHSFWFPSIWGRIFWLLWGHYLQQLALIERNHPFAFVNLWDGVVGDMYSMQSFSKETREGKEEKGAHAKAVKRIGLTPAKALGTTAHGHRHRYGWWLDHAGPGNNPTEIAKIKQYALHHKSVESQKVYGLPTVDEVTKAMTVADTRLIAGGKTPVLPDMTTYGFEDVDPLGLFSGPHPKLIGGR</sequence>
<dbReference type="Gene3D" id="1.10.443.10">
    <property type="entry name" value="Intergrase catalytic core"/>
    <property type="match status" value="1"/>
</dbReference>
<dbReference type="AlphaFoldDB" id="A0A6V8MPY8"/>
<proteinExistence type="predicted"/>
<dbReference type="RefSeq" id="WP_183343873.1">
    <property type="nucleotide sequence ID" value="NZ_BLXY01000001.1"/>
</dbReference>
<protein>
    <submittedName>
        <fullName evidence="3">Integrase</fullName>
    </submittedName>
</protein>
<dbReference type="InterPro" id="IPR011010">
    <property type="entry name" value="DNA_brk_join_enz"/>
</dbReference>
<dbReference type="SUPFAM" id="SSF56349">
    <property type="entry name" value="DNA breaking-rejoining enzymes"/>
    <property type="match status" value="1"/>
</dbReference>
<name>A0A6V8MPY8_9BACT</name>
<dbReference type="EMBL" id="BLXY01000001">
    <property type="protein sequence ID" value="GFO62118.1"/>
    <property type="molecule type" value="Genomic_DNA"/>
</dbReference>
<evidence type="ECO:0000313" key="4">
    <source>
        <dbReference type="Proteomes" id="UP000568888"/>
    </source>
</evidence>